<dbReference type="InterPro" id="IPR003593">
    <property type="entry name" value="AAA+_ATPase"/>
</dbReference>
<evidence type="ECO:0000313" key="11">
    <source>
        <dbReference type="Proteomes" id="UP000216024"/>
    </source>
</evidence>
<dbReference type="OrthoDB" id="9803970at2"/>
<dbReference type="NCBIfam" id="TIGR00229">
    <property type="entry name" value="sensory_box"/>
    <property type="match status" value="1"/>
</dbReference>
<evidence type="ECO:0000256" key="3">
    <source>
        <dbReference type="ARBA" id="ARBA00023015"/>
    </source>
</evidence>
<dbReference type="InterPro" id="IPR025662">
    <property type="entry name" value="Sigma_54_int_dom_ATP-bd_1"/>
</dbReference>
<evidence type="ECO:0000313" key="10">
    <source>
        <dbReference type="EMBL" id="PAB58785.1"/>
    </source>
</evidence>
<dbReference type="CDD" id="cd00009">
    <property type="entry name" value="AAA"/>
    <property type="match status" value="1"/>
</dbReference>
<dbReference type="InterPro" id="IPR025944">
    <property type="entry name" value="Sigma_54_int_dom_CS"/>
</dbReference>
<name>A0A267MIU0_9FIRM</name>
<dbReference type="PROSITE" id="PS50045">
    <property type="entry name" value="SIGMA54_INTERACT_4"/>
    <property type="match status" value="1"/>
</dbReference>
<dbReference type="Proteomes" id="UP000216024">
    <property type="component" value="Unassembled WGS sequence"/>
</dbReference>
<dbReference type="PROSITE" id="PS00676">
    <property type="entry name" value="SIGMA54_INTERACT_2"/>
    <property type="match status" value="1"/>
</dbReference>
<protein>
    <recommendedName>
        <fullName evidence="12">Transcriptional regulatory protein TyrR</fullName>
    </recommendedName>
</protein>
<dbReference type="SMART" id="SM00382">
    <property type="entry name" value="AAA"/>
    <property type="match status" value="1"/>
</dbReference>
<evidence type="ECO:0008006" key="12">
    <source>
        <dbReference type="Google" id="ProtNLM"/>
    </source>
</evidence>
<dbReference type="AlphaFoldDB" id="A0A267MIU0"/>
<dbReference type="SUPFAM" id="SSF46689">
    <property type="entry name" value="Homeodomain-like"/>
    <property type="match status" value="1"/>
</dbReference>
<keyword evidence="3" id="KW-0805">Transcription regulation</keyword>
<dbReference type="GO" id="GO:0006355">
    <property type="term" value="P:regulation of DNA-templated transcription"/>
    <property type="evidence" value="ECO:0007669"/>
    <property type="project" value="InterPro"/>
</dbReference>
<dbReference type="Gene3D" id="1.10.10.60">
    <property type="entry name" value="Homeodomain-like"/>
    <property type="match status" value="1"/>
</dbReference>
<dbReference type="GO" id="GO:0003677">
    <property type="term" value="F:DNA binding"/>
    <property type="evidence" value="ECO:0007669"/>
    <property type="project" value="UniProtKB-KW"/>
</dbReference>
<keyword evidence="6" id="KW-0175">Coiled coil</keyword>
<dbReference type="GO" id="GO:0005524">
    <property type="term" value="F:ATP binding"/>
    <property type="evidence" value="ECO:0007669"/>
    <property type="project" value="UniProtKB-KW"/>
</dbReference>
<dbReference type="InterPro" id="IPR027417">
    <property type="entry name" value="P-loop_NTPase"/>
</dbReference>
<evidence type="ECO:0000256" key="4">
    <source>
        <dbReference type="ARBA" id="ARBA00023125"/>
    </source>
</evidence>
<dbReference type="InterPro" id="IPR000700">
    <property type="entry name" value="PAS-assoc_C"/>
</dbReference>
<keyword evidence="5" id="KW-0804">Transcription</keyword>
<dbReference type="PANTHER" id="PTHR32071">
    <property type="entry name" value="TRANSCRIPTIONAL REGULATORY PROTEIN"/>
    <property type="match status" value="1"/>
</dbReference>
<evidence type="ECO:0000259" key="8">
    <source>
        <dbReference type="PROSITE" id="PS50112"/>
    </source>
</evidence>
<keyword evidence="2" id="KW-0067">ATP-binding</keyword>
<evidence type="ECO:0000256" key="5">
    <source>
        <dbReference type="ARBA" id="ARBA00023163"/>
    </source>
</evidence>
<evidence type="ECO:0000259" key="9">
    <source>
        <dbReference type="PROSITE" id="PS50113"/>
    </source>
</evidence>
<gene>
    <name evidence="10" type="ORF">CCE28_12880</name>
</gene>
<dbReference type="SUPFAM" id="SSF55785">
    <property type="entry name" value="PYP-like sensor domain (PAS domain)"/>
    <property type="match status" value="1"/>
</dbReference>
<evidence type="ECO:0000259" key="7">
    <source>
        <dbReference type="PROSITE" id="PS50045"/>
    </source>
</evidence>
<dbReference type="Gene3D" id="1.10.8.60">
    <property type="match status" value="1"/>
</dbReference>
<reference evidence="10 11" key="1">
    <citation type="submission" date="2017-06" db="EMBL/GenBank/DDBJ databases">
        <title>Draft genome sequence of anaerobic fermentative bacterium Anaeromicrobium sediminis DY2726D isolated from West Pacific Ocean sediments.</title>
        <authorList>
            <person name="Zeng X."/>
        </authorList>
    </citation>
    <scope>NUCLEOTIDE SEQUENCE [LARGE SCALE GENOMIC DNA]</scope>
    <source>
        <strain evidence="10 11">DY2726D</strain>
    </source>
</reference>
<dbReference type="Pfam" id="PF00158">
    <property type="entry name" value="Sigma54_activat"/>
    <property type="match status" value="1"/>
</dbReference>
<dbReference type="EMBL" id="NIBG01000011">
    <property type="protein sequence ID" value="PAB58785.1"/>
    <property type="molecule type" value="Genomic_DNA"/>
</dbReference>
<dbReference type="PANTHER" id="PTHR32071:SF57">
    <property type="entry name" value="C4-DICARBOXYLATE TRANSPORT TRANSCRIPTIONAL REGULATORY PROTEIN DCTD"/>
    <property type="match status" value="1"/>
</dbReference>
<feature type="domain" description="Sigma-54 factor interaction" evidence="7">
    <location>
        <begin position="226"/>
        <end position="455"/>
    </location>
</feature>
<dbReference type="InterPro" id="IPR035965">
    <property type="entry name" value="PAS-like_dom_sf"/>
</dbReference>
<evidence type="ECO:0000256" key="2">
    <source>
        <dbReference type="ARBA" id="ARBA00022840"/>
    </source>
</evidence>
<keyword evidence="4" id="KW-0238">DNA-binding</keyword>
<dbReference type="InterPro" id="IPR000014">
    <property type="entry name" value="PAS"/>
</dbReference>
<dbReference type="PROSITE" id="PS00675">
    <property type="entry name" value="SIGMA54_INTERACT_1"/>
    <property type="match status" value="1"/>
</dbReference>
<dbReference type="InterPro" id="IPR009057">
    <property type="entry name" value="Homeodomain-like_sf"/>
</dbReference>
<accession>A0A267MIU0</accession>
<keyword evidence="11" id="KW-1185">Reference proteome</keyword>
<dbReference type="InterPro" id="IPR025943">
    <property type="entry name" value="Sigma_54_int_dom_ATP-bd_2"/>
</dbReference>
<feature type="domain" description="PAC" evidence="9">
    <location>
        <begin position="148"/>
        <end position="200"/>
    </location>
</feature>
<evidence type="ECO:0000256" key="6">
    <source>
        <dbReference type="SAM" id="Coils"/>
    </source>
</evidence>
<dbReference type="InterPro" id="IPR058031">
    <property type="entry name" value="AAA_lid_NorR"/>
</dbReference>
<dbReference type="CDD" id="cd00130">
    <property type="entry name" value="PAS"/>
    <property type="match status" value="1"/>
</dbReference>
<sequence>MLVARDIFNASIGIILTNSKEVITFCNDSVQSVMKDIELKHKKMYSILPLLELEFRIKRFALKETCNENSVIYVLKRLIDDEVLYKKILEFSYDEICVTDPTGISIYCNSAFEKNHGIKRPDINGKNIFRVLNQTSPSHKAIYYAINKKKSCTIERETKTGKTLITTATPVFNNQNEIELVIANTRDITEIEKIKSKLKEVQISSEKYKREIEVLRKKELEIDGGFVAISSKMKNLLEVIKRTVNIDSTILIMGESGTGKSFIAKYIHRMSNRSQGPFITINCTTIPEHLLESELFGYASGAFTGAKKGGKPGLVELSDGGTLFLDEIGELPLNLQSKFLELIQERSYTPVGGMKSKTVDTRIIAATNADLGKLVKEKKFRKDLFYRLKVIELLMPSLRERQEDILPLINLIKSKFEKRYKLTREFSQGSINVFKDYDWPGNIRELEHVIEKLIAITPDNIIESHHIRELIQLDNESVNNISVDQLMPLDLAIEKVEKELILKAYKKLGSSYKVAEVLKISQSRASRKIIKYTKNMKK</sequence>
<dbReference type="PROSITE" id="PS50112">
    <property type="entry name" value="PAS"/>
    <property type="match status" value="1"/>
</dbReference>
<keyword evidence="1" id="KW-0547">Nucleotide-binding</keyword>
<dbReference type="Gene3D" id="3.40.50.300">
    <property type="entry name" value="P-loop containing nucleotide triphosphate hydrolases"/>
    <property type="match status" value="1"/>
</dbReference>
<comment type="caution">
    <text evidence="10">The sequence shown here is derived from an EMBL/GenBank/DDBJ whole genome shotgun (WGS) entry which is preliminary data.</text>
</comment>
<dbReference type="PROSITE" id="PS50113">
    <property type="entry name" value="PAC"/>
    <property type="match status" value="1"/>
</dbReference>
<proteinExistence type="predicted"/>
<dbReference type="Pfam" id="PF13426">
    <property type="entry name" value="PAS_9"/>
    <property type="match status" value="1"/>
</dbReference>
<dbReference type="SUPFAM" id="SSF52540">
    <property type="entry name" value="P-loop containing nucleoside triphosphate hydrolases"/>
    <property type="match status" value="1"/>
</dbReference>
<feature type="domain" description="PAS" evidence="8">
    <location>
        <begin position="81"/>
        <end position="138"/>
    </location>
</feature>
<dbReference type="InterPro" id="IPR002078">
    <property type="entry name" value="Sigma_54_int"/>
</dbReference>
<dbReference type="FunFam" id="3.40.50.300:FF:000006">
    <property type="entry name" value="DNA-binding transcriptional regulator NtrC"/>
    <property type="match status" value="1"/>
</dbReference>
<organism evidence="10 11">
    <name type="scientific">Anaeromicrobium sediminis</name>
    <dbReference type="NCBI Taxonomy" id="1478221"/>
    <lineage>
        <taxon>Bacteria</taxon>
        <taxon>Bacillati</taxon>
        <taxon>Bacillota</taxon>
        <taxon>Clostridia</taxon>
        <taxon>Peptostreptococcales</taxon>
        <taxon>Thermotaleaceae</taxon>
        <taxon>Anaeromicrobium</taxon>
    </lineage>
</organism>
<dbReference type="PROSITE" id="PS00688">
    <property type="entry name" value="SIGMA54_INTERACT_3"/>
    <property type="match status" value="1"/>
</dbReference>
<feature type="coiled-coil region" evidence="6">
    <location>
        <begin position="191"/>
        <end position="218"/>
    </location>
</feature>
<evidence type="ECO:0000256" key="1">
    <source>
        <dbReference type="ARBA" id="ARBA00022741"/>
    </source>
</evidence>
<dbReference type="Gene3D" id="3.30.450.20">
    <property type="entry name" value="PAS domain"/>
    <property type="match status" value="1"/>
</dbReference>
<dbReference type="Pfam" id="PF25601">
    <property type="entry name" value="AAA_lid_14"/>
    <property type="match status" value="1"/>
</dbReference>